<evidence type="ECO:0000256" key="1">
    <source>
        <dbReference type="SAM" id="Phobius"/>
    </source>
</evidence>
<keyword evidence="3" id="KW-1185">Reference proteome</keyword>
<dbReference type="RefSeq" id="WP_323333928.1">
    <property type="nucleotide sequence ID" value="NZ_JAYFSI010000012.1"/>
</dbReference>
<accession>A0ABU5RIJ7</accession>
<dbReference type="EMBL" id="JAYFSI010000012">
    <property type="protein sequence ID" value="MEA5365419.1"/>
    <property type="molecule type" value="Genomic_DNA"/>
</dbReference>
<reference evidence="2 3" key="1">
    <citation type="submission" date="2023-12" db="EMBL/GenBank/DDBJ databases">
        <title>Amycolatopsis sp. V23-08.</title>
        <authorList>
            <person name="Somphong A."/>
        </authorList>
    </citation>
    <scope>NUCLEOTIDE SEQUENCE [LARGE SCALE GENOMIC DNA]</scope>
    <source>
        <strain evidence="2 3">V23-08</strain>
    </source>
</reference>
<evidence type="ECO:0000313" key="2">
    <source>
        <dbReference type="EMBL" id="MEA5365419.1"/>
    </source>
</evidence>
<gene>
    <name evidence="2" type="ORF">VA596_38235</name>
</gene>
<sequence>MAGKHRKRAASGIGCVVLVIATTPLLILLTTLADQAHTLIG</sequence>
<evidence type="ECO:0000313" key="3">
    <source>
        <dbReference type="Proteomes" id="UP001304298"/>
    </source>
</evidence>
<feature type="transmembrane region" description="Helical" evidence="1">
    <location>
        <begin position="12"/>
        <end position="33"/>
    </location>
</feature>
<keyword evidence="1" id="KW-0812">Transmembrane</keyword>
<organism evidence="2 3">
    <name type="scientific">Amycolatopsis heterodermiae</name>
    <dbReference type="NCBI Taxonomy" id="3110235"/>
    <lineage>
        <taxon>Bacteria</taxon>
        <taxon>Bacillati</taxon>
        <taxon>Actinomycetota</taxon>
        <taxon>Actinomycetes</taxon>
        <taxon>Pseudonocardiales</taxon>
        <taxon>Pseudonocardiaceae</taxon>
        <taxon>Amycolatopsis</taxon>
    </lineage>
</organism>
<dbReference type="Proteomes" id="UP001304298">
    <property type="component" value="Unassembled WGS sequence"/>
</dbReference>
<name>A0ABU5RIJ7_9PSEU</name>
<keyword evidence="1" id="KW-0472">Membrane</keyword>
<protein>
    <submittedName>
        <fullName evidence="2">Uncharacterized protein</fullName>
    </submittedName>
</protein>
<comment type="caution">
    <text evidence="2">The sequence shown here is derived from an EMBL/GenBank/DDBJ whole genome shotgun (WGS) entry which is preliminary data.</text>
</comment>
<proteinExistence type="predicted"/>
<keyword evidence="1" id="KW-1133">Transmembrane helix</keyword>